<organism evidence="7">
    <name type="scientific">marine metagenome</name>
    <dbReference type="NCBI Taxonomy" id="408172"/>
    <lineage>
        <taxon>unclassified sequences</taxon>
        <taxon>metagenomes</taxon>
        <taxon>ecological metagenomes</taxon>
    </lineage>
</organism>
<dbReference type="Pfam" id="PF04932">
    <property type="entry name" value="Wzy_C"/>
    <property type="match status" value="1"/>
</dbReference>
<feature type="transmembrane region" description="Helical" evidence="5">
    <location>
        <begin position="470"/>
        <end position="496"/>
    </location>
</feature>
<evidence type="ECO:0000256" key="1">
    <source>
        <dbReference type="ARBA" id="ARBA00004141"/>
    </source>
</evidence>
<feature type="transmembrane region" description="Helical" evidence="5">
    <location>
        <begin position="237"/>
        <end position="264"/>
    </location>
</feature>
<feature type="transmembrane region" description="Helical" evidence="5">
    <location>
        <begin position="111"/>
        <end position="133"/>
    </location>
</feature>
<dbReference type="Gene3D" id="1.25.40.10">
    <property type="entry name" value="Tetratricopeptide repeat domain"/>
    <property type="match status" value="1"/>
</dbReference>
<protein>
    <recommendedName>
        <fullName evidence="6">O-antigen ligase-related domain-containing protein</fullName>
    </recommendedName>
</protein>
<feature type="transmembrane region" description="Helical" evidence="5">
    <location>
        <begin position="140"/>
        <end position="158"/>
    </location>
</feature>
<feature type="transmembrane region" description="Helical" evidence="5">
    <location>
        <begin position="508"/>
        <end position="526"/>
    </location>
</feature>
<dbReference type="SUPFAM" id="SSF48452">
    <property type="entry name" value="TPR-like"/>
    <property type="match status" value="1"/>
</dbReference>
<dbReference type="PANTHER" id="PTHR37422:SF23">
    <property type="entry name" value="TEICHURONIC ACID BIOSYNTHESIS PROTEIN TUAE"/>
    <property type="match status" value="1"/>
</dbReference>
<evidence type="ECO:0000256" key="5">
    <source>
        <dbReference type="SAM" id="Phobius"/>
    </source>
</evidence>
<feature type="domain" description="O-antigen ligase-related" evidence="6">
    <location>
        <begin position="281"/>
        <end position="485"/>
    </location>
</feature>
<evidence type="ECO:0000256" key="3">
    <source>
        <dbReference type="ARBA" id="ARBA00022989"/>
    </source>
</evidence>
<dbReference type="GO" id="GO:0016020">
    <property type="term" value="C:membrane"/>
    <property type="evidence" value="ECO:0007669"/>
    <property type="project" value="UniProtKB-SubCell"/>
</dbReference>
<feature type="transmembrane region" description="Helical" evidence="5">
    <location>
        <begin position="271"/>
        <end position="290"/>
    </location>
</feature>
<sequence>MPLGTAVVWRNLMKAESTLFGADTRRDESLGPGSEFFKARAIRVGSVLSVRAVGEWERVRNEHPLTQAEQRYSRVPGERAVIAALVLLIVATPIVFVRTTMFAFVLPQLTVLWVGASVVLFVGAYRIVVLGVFDRGPRPMTVASVSFVFALAITSILSPQTWAAVTGLSARGAGALTYALCLVIFHTVFGLARRRSTEPLILAFVAAHALIVFYALLQAYGLDPFEWGADALQVGNLVFSTLGNANFSSGYVGLTLPLLVWLAFGSTYPPAARAATGAVAGASVVALVYLDSLQGWVASLAAIAVLVQWAITRDQGDRLVSSLVVLLPAVVIAGLPLASDAPSWWLLICLMGGFACCSALGTLQDRRRLRPTNHELSNSARRRFWAATMTAIGAVAVGGLLFWDKIADQVASGLEQRVEFWKVSLSIFRESPLVGRGLETYLTYFTTYRSADQAVHWESLLSDSPHSVPLGFLSGGGLVLAVAYLTVLLVIGYFGVRAIRVATGPLRLFYGAVLFSWLAYQVQASVSMDTAGLAYTQWVLGGILVGGGASVSLPPLDLPWKPRMGRRVRRGDSALDIRRLVAAVAMTIVCLYCLGLLSAPLRADMAIYRGQQAIVNSDLATAEIEFGRAIELGPRSGFHAENMAYLYELRGLNELAFIEMERGARLQPGVPSVALKAARSALIANHIGAAEGWHEYALEIGPNGGSVLTGAAAFYARTGRSDRATTLLDSFESLESPDVAAWEAARKTYEFLNLAEKADHATICALVGQPGCWEAP</sequence>
<evidence type="ECO:0000259" key="6">
    <source>
        <dbReference type="Pfam" id="PF04932"/>
    </source>
</evidence>
<keyword evidence="3 5" id="KW-1133">Transmembrane helix</keyword>
<evidence type="ECO:0000256" key="4">
    <source>
        <dbReference type="ARBA" id="ARBA00023136"/>
    </source>
</evidence>
<feature type="transmembrane region" description="Helical" evidence="5">
    <location>
        <begin position="384"/>
        <end position="403"/>
    </location>
</feature>
<dbReference type="EMBL" id="UINC01018638">
    <property type="protein sequence ID" value="SVA78463.1"/>
    <property type="molecule type" value="Genomic_DNA"/>
</dbReference>
<evidence type="ECO:0000313" key="7">
    <source>
        <dbReference type="EMBL" id="SVA78463.1"/>
    </source>
</evidence>
<keyword evidence="2 5" id="KW-0812">Transmembrane</keyword>
<dbReference type="InterPro" id="IPR011990">
    <property type="entry name" value="TPR-like_helical_dom_sf"/>
</dbReference>
<keyword evidence="4 5" id="KW-0472">Membrane</keyword>
<feature type="transmembrane region" description="Helical" evidence="5">
    <location>
        <begin position="170"/>
        <end position="192"/>
    </location>
</feature>
<feature type="transmembrane region" description="Helical" evidence="5">
    <location>
        <begin position="296"/>
        <end position="312"/>
    </location>
</feature>
<feature type="transmembrane region" description="Helical" evidence="5">
    <location>
        <begin position="538"/>
        <end position="560"/>
    </location>
</feature>
<dbReference type="InterPro" id="IPR007016">
    <property type="entry name" value="O-antigen_ligase-rel_domated"/>
</dbReference>
<feature type="transmembrane region" description="Helical" evidence="5">
    <location>
        <begin position="319"/>
        <end position="338"/>
    </location>
</feature>
<reference evidence="7" key="1">
    <citation type="submission" date="2018-05" db="EMBL/GenBank/DDBJ databases">
        <authorList>
            <person name="Lanie J.A."/>
            <person name="Ng W.-L."/>
            <person name="Kazmierczak K.M."/>
            <person name="Andrzejewski T.M."/>
            <person name="Davidsen T.M."/>
            <person name="Wayne K.J."/>
            <person name="Tettelin H."/>
            <person name="Glass J.I."/>
            <person name="Rusch D."/>
            <person name="Podicherti R."/>
            <person name="Tsui H.-C.T."/>
            <person name="Winkler M.E."/>
        </authorList>
    </citation>
    <scope>NUCLEOTIDE SEQUENCE</scope>
</reference>
<dbReference type="PANTHER" id="PTHR37422">
    <property type="entry name" value="TEICHURONIC ACID BIOSYNTHESIS PROTEIN TUAE"/>
    <property type="match status" value="1"/>
</dbReference>
<name>A0A381YPK2_9ZZZZ</name>
<feature type="transmembrane region" description="Helical" evidence="5">
    <location>
        <begin position="344"/>
        <end position="363"/>
    </location>
</feature>
<dbReference type="AlphaFoldDB" id="A0A381YPK2"/>
<evidence type="ECO:0000256" key="2">
    <source>
        <dbReference type="ARBA" id="ARBA00022692"/>
    </source>
</evidence>
<accession>A0A381YPK2</accession>
<feature type="transmembrane region" description="Helical" evidence="5">
    <location>
        <begin position="580"/>
        <end position="601"/>
    </location>
</feature>
<feature type="transmembrane region" description="Helical" evidence="5">
    <location>
        <begin position="80"/>
        <end position="105"/>
    </location>
</feature>
<dbReference type="InterPro" id="IPR051533">
    <property type="entry name" value="WaaL-like"/>
</dbReference>
<feature type="transmembrane region" description="Helical" evidence="5">
    <location>
        <begin position="199"/>
        <end position="217"/>
    </location>
</feature>
<gene>
    <name evidence="7" type="ORF">METZ01_LOCUS131317</name>
</gene>
<proteinExistence type="predicted"/>
<comment type="subcellular location">
    <subcellularLocation>
        <location evidence="1">Membrane</location>
        <topology evidence="1">Multi-pass membrane protein</topology>
    </subcellularLocation>
</comment>